<dbReference type="InterPro" id="IPR025847">
    <property type="entry name" value="MEDS_domain"/>
</dbReference>
<evidence type="ECO:0000259" key="1">
    <source>
        <dbReference type="Pfam" id="PF14417"/>
    </source>
</evidence>
<accession>A0A1C5JEN6</accession>
<evidence type="ECO:0000313" key="2">
    <source>
        <dbReference type="EMBL" id="SCG69037.1"/>
    </source>
</evidence>
<reference evidence="3" key="1">
    <citation type="submission" date="2016-06" db="EMBL/GenBank/DDBJ databases">
        <authorList>
            <person name="Varghese N."/>
        </authorList>
    </citation>
    <scope>NUCLEOTIDE SEQUENCE [LARGE SCALE GENOMIC DNA]</scope>
    <source>
        <strain evidence="3">DSM 43171</strain>
    </source>
</reference>
<dbReference type="Proteomes" id="UP000199408">
    <property type="component" value="Unassembled WGS sequence"/>
</dbReference>
<sequence length="271" mass="29708">MTSAERASGRPGHACWSYDDPAIFEARARAFLLAGLTAGDRVSYVSPEPVPVVVERWNSTPRLREALHSRAAEIVSVEQMYGDGVLAHDAQLDSYATTIAAALADGYAGWRIAADATCLVRDPQRREAFARYEHLVDRFMRTRPMSAVCGYDRSRLDERVIEELACLHPTSDPGTSLFHLHAGDDGLVLDGELDTSNQDVFATALRHTDSGSGDLVVRAADLRFIDYRSLVHLHRHAESRHGDVVLHTDLAPASRLVALLGLTRVRVEAAG</sequence>
<dbReference type="EMBL" id="FMDN01000029">
    <property type="protein sequence ID" value="SCG69037.1"/>
    <property type="molecule type" value="Genomic_DNA"/>
</dbReference>
<name>A0A1C5JEN6_9ACTN</name>
<proteinExistence type="predicted"/>
<dbReference type="STRING" id="47864.GA0070560_12937"/>
<dbReference type="CDD" id="cd07043">
    <property type="entry name" value="STAS_anti-anti-sigma_factors"/>
    <property type="match status" value="1"/>
</dbReference>
<dbReference type="RefSeq" id="WP_170839585.1">
    <property type="nucleotide sequence ID" value="NZ_FMDN01000029.1"/>
</dbReference>
<protein>
    <submittedName>
        <fullName evidence="2">MEDS: MEthanogen/methylotroph, DcmR Sensory domain</fullName>
    </submittedName>
</protein>
<dbReference type="Pfam" id="PF14417">
    <property type="entry name" value="MEDS"/>
    <property type="match status" value="1"/>
</dbReference>
<keyword evidence="3" id="KW-1185">Reference proteome</keyword>
<gene>
    <name evidence="2" type="ORF">GA0070560_12937</name>
</gene>
<feature type="domain" description="MEDS" evidence="1">
    <location>
        <begin position="13"/>
        <end position="169"/>
    </location>
</feature>
<dbReference type="Gene3D" id="3.30.750.24">
    <property type="entry name" value="STAS domain"/>
    <property type="match status" value="1"/>
</dbReference>
<dbReference type="AlphaFoldDB" id="A0A1C5JEN6"/>
<dbReference type="InterPro" id="IPR036513">
    <property type="entry name" value="STAS_dom_sf"/>
</dbReference>
<organism evidence="2 3">
    <name type="scientific">Micromonospora halophytica</name>
    <dbReference type="NCBI Taxonomy" id="47864"/>
    <lineage>
        <taxon>Bacteria</taxon>
        <taxon>Bacillati</taxon>
        <taxon>Actinomycetota</taxon>
        <taxon>Actinomycetes</taxon>
        <taxon>Micromonosporales</taxon>
        <taxon>Micromonosporaceae</taxon>
        <taxon>Micromonospora</taxon>
    </lineage>
</organism>
<dbReference type="SUPFAM" id="SSF52091">
    <property type="entry name" value="SpoIIaa-like"/>
    <property type="match status" value="1"/>
</dbReference>
<evidence type="ECO:0000313" key="3">
    <source>
        <dbReference type="Proteomes" id="UP000199408"/>
    </source>
</evidence>